<feature type="transmembrane region" description="Helical" evidence="5">
    <location>
        <begin position="6"/>
        <end position="25"/>
    </location>
</feature>
<protein>
    <submittedName>
        <fullName evidence="6">MAPEG family protein</fullName>
    </submittedName>
</protein>
<proteinExistence type="predicted"/>
<gene>
    <name evidence="6" type="ORF">KDD17_08830</name>
</gene>
<dbReference type="PANTHER" id="PTHR35814">
    <property type="match status" value="1"/>
</dbReference>
<evidence type="ECO:0000256" key="1">
    <source>
        <dbReference type="ARBA" id="ARBA00004370"/>
    </source>
</evidence>
<evidence type="ECO:0000313" key="7">
    <source>
        <dbReference type="Proteomes" id="UP000683291"/>
    </source>
</evidence>
<keyword evidence="3 5" id="KW-1133">Transmembrane helix</keyword>
<dbReference type="AlphaFoldDB" id="A0A975JBL9"/>
<feature type="transmembrane region" description="Helical" evidence="5">
    <location>
        <begin position="53"/>
        <end position="69"/>
    </location>
</feature>
<sequence>MSLTLTALYAALLTLLYLSLVVRVIRYRRAHLISLGDTGDKALLKRIRVQANAAEYIPLGIVLIALAEAQGAPGFVVHAMGVSLLAGRAMHAFGMSQTPQVMKWRVGGMALTLLMLGLSALGLLGHALI</sequence>
<evidence type="ECO:0000256" key="5">
    <source>
        <dbReference type="SAM" id="Phobius"/>
    </source>
</evidence>
<organism evidence="6 7">
    <name type="scientific">Sulfitobacter albidus</name>
    <dbReference type="NCBI Taxonomy" id="2829501"/>
    <lineage>
        <taxon>Bacteria</taxon>
        <taxon>Pseudomonadati</taxon>
        <taxon>Pseudomonadota</taxon>
        <taxon>Alphaproteobacteria</taxon>
        <taxon>Rhodobacterales</taxon>
        <taxon>Roseobacteraceae</taxon>
        <taxon>Sulfitobacter</taxon>
    </lineage>
</organism>
<feature type="transmembrane region" description="Helical" evidence="5">
    <location>
        <begin position="106"/>
        <end position="128"/>
    </location>
</feature>
<keyword evidence="4 5" id="KW-0472">Membrane</keyword>
<dbReference type="Proteomes" id="UP000683291">
    <property type="component" value="Chromosome 1"/>
</dbReference>
<evidence type="ECO:0000313" key="6">
    <source>
        <dbReference type="EMBL" id="QUJ75135.1"/>
    </source>
</evidence>
<dbReference type="Gene3D" id="1.20.120.550">
    <property type="entry name" value="Membrane associated eicosanoid/glutathione metabolism-like domain"/>
    <property type="match status" value="1"/>
</dbReference>
<evidence type="ECO:0000256" key="4">
    <source>
        <dbReference type="ARBA" id="ARBA00023136"/>
    </source>
</evidence>
<dbReference type="InterPro" id="IPR001129">
    <property type="entry name" value="Membr-assoc_MAPEG"/>
</dbReference>
<accession>A0A975JBL9</accession>
<evidence type="ECO:0000256" key="3">
    <source>
        <dbReference type="ARBA" id="ARBA00022989"/>
    </source>
</evidence>
<dbReference type="EMBL" id="CP073581">
    <property type="protein sequence ID" value="QUJ75135.1"/>
    <property type="molecule type" value="Genomic_DNA"/>
</dbReference>
<dbReference type="Pfam" id="PF01124">
    <property type="entry name" value="MAPEG"/>
    <property type="match status" value="1"/>
</dbReference>
<dbReference type="GO" id="GO:0016020">
    <property type="term" value="C:membrane"/>
    <property type="evidence" value="ECO:0007669"/>
    <property type="project" value="UniProtKB-SubCell"/>
</dbReference>
<reference evidence="6" key="1">
    <citation type="submission" date="2021-04" db="EMBL/GenBank/DDBJ databases">
        <title>Complete genome sequence for Sulfitobacter sp. strain JK7-1.</title>
        <authorList>
            <person name="Park S.-J."/>
        </authorList>
    </citation>
    <scope>NUCLEOTIDE SEQUENCE</scope>
    <source>
        <strain evidence="6">JK7-1</strain>
    </source>
</reference>
<comment type="subcellular location">
    <subcellularLocation>
        <location evidence="1">Membrane</location>
    </subcellularLocation>
</comment>
<evidence type="ECO:0000256" key="2">
    <source>
        <dbReference type="ARBA" id="ARBA00022692"/>
    </source>
</evidence>
<keyword evidence="2 5" id="KW-0812">Transmembrane</keyword>
<dbReference type="SUPFAM" id="SSF161084">
    <property type="entry name" value="MAPEG domain-like"/>
    <property type="match status" value="1"/>
</dbReference>
<keyword evidence="7" id="KW-1185">Reference proteome</keyword>
<dbReference type="PANTHER" id="PTHR35814:SF1">
    <property type="entry name" value="GLUTATHIONE S-TRANSFERASE-RELATED"/>
    <property type="match status" value="1"/>
</dbReference>
<dbReference type="KEGG" id="sual:KDD17_08830"/>
<dbReference type="RefSeq" id="WP_212703340.1">
    <property type="nucleotide sequence ID" value="NZ_CP073581.1"/>
</dbReference>
<name>A0A975JBL9_9RHOB</name>
<dbReference type="InterPro" id="IPR023352">
    <property type="entry name" value="MAPEG-like_dom_sf"/>
</dbReference>